<protein>
    <recommendedName>
        <fullName evidence="4">Large ribosomal subunit protein eL22</fullName>
    </recommendedName>
    <alternativeName>
        <fullName evidence="5">60S ribosomal protein L22</fullName>
    </alternativeName>
</protein>
<dbReference type="Proteomes" id="UP000001307">
    <property type="component" value="Unassembled WGS sequence"/>
</dbReference>
<dbReference type="AlphaFoldDB" id="E4XSQ0"/>
<evidence type="ECO:0000256" key="2">
    <source>
        <dbReference type="ARBA" id="ARBA00022980"/>
    </source>
</evidence>
<sequence>MSISKFEEFLKQKIKVDGKVGNLGKNVSVTSNKTKINVTSDIDFSKRYLKYLSKKYLKANNLRDWLRVVANNKSSYELKYFQINQDEEEDEE</sequence>
<keyword evidence="3" id="KW-0687">Ribonucleoprotein</keyword>
<dbReference type="FunCoup" id="E4XSQ0">
    <property type="interactions" value="415"/>
</dbReference>
<accession>E4XSQ0</accession>
<dbReference type="EMBL" id="FN653139">
    <property type="protein sequence ID" value="CBY12762.1"/>
    <property type="molecule type" value="Genomic_DNA"/>
</dbReference>
<dbReference type="GO" id="GO:0002181">
    <property type="term" value="P:cytoplasmic translation"/>
    <property type="evidence" value="ECO:0007669"/>
    <property type="project" value="TreeGrafter"/>
</dbReference>
<dbReference type="InterPro" id="IPR038526">
    <property type="entry name" value="Ribosomal_eL22_sf"/>
</dbReference>
<organism evidence="6">
    <name type="scientific">Oikopleura dioica</name>
    <name type="common">Tunicate</name>
    <dbReference type="NCBI Taxonomy" id="34765"/>
    <lineage>
        <taxon>Eukaryota</taxon>
        <taxon>Metazoa</taxon>
        <taxon>Chordata</taxon>
        <taxon>Tunicata</taxon>
        <taxon>Appendicularia</taxon>
        <taxon>Copelata</taxon>
        <taxon>Oikopleuridae</taxon>
        <taxon>Oikopleura</taxon>
    </lineage>
</organism>
<dbReference type="InParanoid" id="E4XSQ0"/>
<dbReference type="GO" id="GO:0005840">
    <property type="term" value="C:ribosome"/>
    <property type="evidence" value="ECO:0007669"/>
    <property type="project" value="UniProtKB-KW"/>
</dbReference>
<evidence type="ECO:0000256" key="1">
    <source>
        <dbReference type="ARBA" id="ARBA00007817"/>
    </source>
</evidence>
<dbReference type="Gene3D" id="3.30.1360.210">
    <property type="match status" value="1"/>
</dbReference>
<dbReference type="PANTHER" id="PTHR10064">
    <property type="entry name" value="60S RIBOSOMAL PROTEIN L22"/>
    <property type="match status" value="1"/>
</dbReference>
<dbReference type="GO" id="GO:0003723">
    <property type="term" value="F:RNA binding"/>
    <property type="evidence" value="ECO:0007669"/>
    <property type="project" value="TreeGrafter"/>
</dbReference>
<reference evidence="6" key="1">
    <citation type="journal article" date="2010" name="Science">
        <title>Plasticity of animal genome architecture unmasked by rapid evolution of a pelagic tunicate.</title>
        <authorList>
            <person name="Denoeud F."/>
            <person name="Henriet S."/>
            <person name="Mungpakdee S."/>
            <person name="Aury J.M."/>
            <person name="Da Silva C."/>
            <person name="Brinkmann H."/>
            <person name="Mikhaleva J."/>
            <person name="Olsen L.C."/>
            <person name="Jubin C."/>
            <person name="Canestro C."/>
            <person name="Bouquet J.M."/>
            <person name="Danks G."/>
            <person name="Poulain J."/>
            <person name="Campsteijn C."/>
            <person name="Adamski M."/>
            <person name="Cross I."/>
            <person name="Yadetie F."/>
            <person name="Muffato M."/>
            <person name="Louis A."/>
            <person name="Butcher S."/>
            <person name="Tsagkogeorga G."/>
            <person name="Konrad A."/>
            <person name="Singh S."/>
            <person name="Jensen M.F."/>
            <person name="Cong E.H."/>
            <person name="Eikeseth-Otteraa H."/>
            <person name="Noel B."/>
            <person name="Anthouard V."/>
            <person name="Porcel B.M."/>
            <person name="Kachouri-Lafond R."/>
            <person name="Nishino A."/>
            <person name="Ugolini M."/>
            <person name="Chourrout P."/>
            <person name="Nishida H."/>
            <person name="Aasland R."/>
            <person name="Huzurbazar S."/>
            <person name="Westhof E."/>
            <person name="Delsuc F."/>
            <person name="Lehrach H."/>
            <person name="Reinhardt R."/>
            <person name="Weissenbach J."/>
            <person name="Roy S.W."/>
            <person name="Artiguenave F."/>
            <person name="Postlethwait J.H."/>
            <person name="Manak J.R."/>
            <person name="Thompson E.M."/>
            <person name="Jaillon O."/>
            <person name="Du Pasquier L."/>
            <person name="Boudinot P."/>
            <person name="Liberles D.A."/>
            <person name="Volff J.N."/>
            <person name="Philippe H."/>
            <person name="Lenhard B."/>
            <person name="Roest Crollius H."/>
            <person name="Wincker P."/>
            <person name="Chourrout D."/>
        </authorList>
    </citation>
    <scope>NUCLEOTIDE SEQUENCE [LARGE SCALE GENOMIC DNA]</scope>
</reference>
<keyword evidence="7" id="KW-1185">Reference proteome</keyword>
<gene>
    <name evidence="6" type="ORF">GSOID_T00002821001</name>
</gene>
<dbReference type="GO" id="GO:1990904">
    <property type="term" value="C:ribonucleoprotein complex"/>
    <property type="evidence" value="ECO:0007669"/>
    <property type="project" value="UniProtKB-KW"/>
</dbReference>
<proteinExistence type="inferred from homology"/>
<evidence type="ECO:0000256" key="4">
    <source>
        <dbReference type="ARBA" id="ARBA00040613"/>
    </source>
</evidence>
<dbReference type="InterPro" id="IPR002671">
    <property type="entry name" value="Ribosomal_eL22"/>
</dbReference>
<comment type="similarity">
    <text evidence="1">Belongs to the eukaryotic ribosomal protein eL22 family.</text>
</comment>
<evidence type="ECO:0000313" key="6">
    <source>
        <dbReference type="EMBL" id="CBY12762.1"/>
    </source>
</evidence>
<keyword evidence="2" id="KW-0689">Ribosomal protein</keyword>
<dbReference type="Pfam" id="PF01776">
    <property type="entry name" value="Ribosomal_L22e"/>
    <property type="match status" value="1"/>
</dbReference>
<name>E4XSQ0_OIKDI</name>
<dbReference type="GO" id="GO:0003735">
    <property type="term" value="F:structural constituent of ribosome"/>
    <property type="evidence" value="ECO:0007669"/>
    <property type="project" value="InterPro"/>
</dbReference>
<dbReference type="FunFam" id="3.30.1360.210:FF:000002">
    <property type="entry name" value="60S ribosomal protein L22-2"/>
    <property type="match status" value="1"/>
</dbReference>
<evidence type="ECO:0000256" key="3">
    <source>
        <dbReference type="ARBA" id="ARBA00023274"/>
    </source>
</evidence>
<dbReference type="OrthoDB" id="10259820at2759"/>
<evidence type="ECO:0000256" key="5">
    <source>
        <dbReference type="ARBA" id="ARBA00041214"/>
    </source>
</evidence>
<evidence type="ECO:0000313" key="7">
    <source>
        <dbReference type="Proteomes" id="UP000001307"/>
    </source>
</evidence>
<dbReference type="PANTHER" id="PTHR10064:SF0">
    <property type="entry name" value="FI24544P1-RELATED"/>
    <property type="match status" value="1"/>
</dbReference>